<dbReference type="EMBL" id="CP030850">
    <property type="protein sequence ID" value="AXE19513.1"/>
    <property type="molecule type" value="Genomic_DNA"/>
</dbReference>
<feature type="short sequence motif" description="DGA/G" evidence="2">
    <location>
        <begin position="225"/>
        <end position="227"/>
    </location>
</feature>
<evidence type="ECO:0000256" key="2">
    <source>
        <dbReference type="PROSITE-ProRule" id="PRU01161"/>
    </source>
</evidence>
<dbReference type="KEGG" id="run:DR864_18095"/>
<evidence type="ECO:0000313" key="4">
    <source>
        <dbReference type="EMBL" id="AXE19513.1"/>
    </source>
</evidence>
<dbReference type="Pfam" id="PF01734">
    <property type="entry name" value="Patatin"/>
    <property type="match status" value="1"/>
</dbReference>
<gene>
    <name evidence="4" type="ORF">DR864_18095</name>
</gene>
<proteinExistence type="predicted"/>
<organism evidence="4 5">
    <name type="scientific">Runella rosea</name>
    <dbReference type="NCBI Taxonomy" id="2259595"/>
    <lineage>
        <taxon>Bacteria</taxon>
        <taxon>Pseudomonadati</taxon>
        <taxon>Bacteroidota</taxon>
        <taxon>Cytophagia</taxon>
        <taxon>Cytophagales</taxon>
        <taxon>Spirosomataceae</taxon>
        <taxon>Runella</taxon>
    </lineage>
</organism>
<feature type="short sequence motif" description="GXSXG" evidence="2">
    <location>
        <begin position="67"/>
        <end position="71"/>
    </location>
</feature>
<evidence type="ECO:0000259" key="3">
    <source>
        <dbReference type="PROSITE" id="PS51635"/>
    </source>
</evidence>
<keyword evidence="1 2" id="KW-0443">Lipid metabolism</keyword>
<dbReference type="InterPro" id="IPR052580">
    <property type="entry name" value="Lipid_Hydrolase"/>
</dbReference>
<dbReference type="SUPFAM" id="SSF52151">
    <property type="entry name" value="FabD/lysophospholipase-like"/>
    <property type="match status" value="1"/>
</dbReference>
<accession>A0A344TLJ2</accession>
<dbReference type="GO" id="GO:0016042">
    <property type="term" value="P:lipid catabolic process"/>
    <property type="evidence" value="ECO:0007669"/>
    <property type="project" value="UniProtKB-UniRule"/>
</dbReference>
<keyword evidence="2" id="KW-0378">Hydrolase</keyword>
<feature type="active site" description="Proton acceptor" evidence="2">
    <location>
        <position position="225"/>
    </location>
</feature>
<dbReference type="PANTHER" id="PTHR46394:SF1">
    <property type="entry name" value="PNPLA DOMAIN-CONTAINING PROTEIN"/>
    <property type="match status" value="1"/>
</dbReference>
<dbReference type="InterPro" id="IPR016035">
    <property type="entry name" value="Acyl_Trfase/lysoPLipase"/>
</dbReference>
<feature type="active site" description="Nucleophile" evidence="2">
    <location>
        <position position="69"/>
    </location>
</feature>
<protein>
    <submittedName>
        <fullName evidence="4">Patatin</fullName>
    </submittedName>
</protein>
<dbReference type="Gene3D" id="3.40.1090.10">
    <property type="entry name" value="Cytosolic phospholipase A2 catalytic domain"/>
    <property type="match status" value="2"/>
</dbReference>
<dbReference type="RefSeq" id="WP_114068284.1">
    <property type="nucleotide sequence ID" value="NZ_CP030850.1"/>
</dbReference>
<feature type="domain" description="PNPLA" evidence="3">
    <location>
        <begin position="34"/>
        <end position="238"/>
    </location>
</feature>
<dbReference type="AlphaFoldDB" id="A0A344TLJ2"/>
<name>A0A344TLJ2_9BACT</name>
<dbReference type="PROSITE" id="PS51635">
    <property type="entry name" value="PNPLA"/>
    <property type="match status" value="1"/>
</dbReference>
<evidence type="ECO:0000313" key="5">
    <source>
        <dbReference type="Proteomes" id="UP000251993"/>
    </source>
</evidence>
<dbReference type="PANTHER" id="PTHR46394">
    <property type="entry name" value="ANNEXIN"/>
    <property type="match status" value="1"/>
</dbReference>
<keyword evidence="2" id="KW-0442">Lipid degradation</keyword>
<dbReference type="OrthoDB" id="9770965at2"/>
<keyword evidence="5" id="KW-1185">Reference proteome</keyword>
<sequence>MFQKVFVLWAKTGLVCVFFLLSYSSVAQQKYHNLVLEGGGIRGIAYCGAIQELEQRGILRDIRRVGGTSAGAIQASLLAVGYSAAELTELVSEMKIQSFNDGQYIFVGGTQRLIERFGWYKGDTFRKWMAEKIEQKTGVNHLTFGQLHALTQRDSCYKDLYVTVTNLTKQKSMVLSYEKFPDLSIADAVRASMSIPLYYCAVFMDSTGQFHQRPPRTIPADVLVDGGLLMNYPIGLFDQNRYLSTPQPNLTPETPVFNAETLGLRLESAEQIKADAQNFELASYPIRSFKTYMGAFYTLVSEAANRYNFRPEDLKRTISIDFQNIGAKVRKLSEAEKNVLIGSGKKCVGDFCAPSTVVSQN</sequence>
<reference evidence="4 5" key="1">
    <citation type="submission" date="2018-07" db="EMBL/GenBank/DDBJ databases">
        <title>Genome sequencing of Runella.</title>
        <authorList>
            <person name="Baek M.-G."/>
            <person name="Yi H."/>
        </authorList>
    </citation>
    <scope>NUCLEOTIDE SEQUENCE [LARGE SCALE GENOMIC DNA]</scope>
    <source>
        <strain evidence="4 5">HYN0085</strain>
    </source>
</reference>
<dbReference type="CDD" id="cd07207">
    <property type="entry name" value="Pat_ExoU_VipD_like"/>
    <property type="match status" value="1"/>
</dbReference>
<feature type="short sequence motif" description="GXGXXG" evidence="2">
    <location>
        <begin position="38"/>
        <end position="43"/>
    </location>
</feature>
<evidence type="ECO:0000256" key="1">
    <source>
        <dbReference type="ARBA" id="ARBA00023098"/>
    </source>
</evidence>
<dbReference type="Proteomes" id="UP000251993">
    <property type="component" value="Chromosome"/>
</dbReference>
<dbReference type="InterPro" id="IPR002641">
    <property type="entry name" value="PNPLA_dom"/>
</dbReference>
<dbReference type="GO" id="GO:0016787">
    <property type="term" value="F:hydrolase activity"/>
    <property type="evidence" value="ECO:0007669"/>
    <property type="project" value="UniProtKB-UniRule"/>
</dbReference>